<organism evidence="1 2">
    <name type="scientific">Fusarium decemcellulare</name>
    <dbReference type="NCBI Taxonomy" id="57161"/>
    <lineage>
        <taxon>Eukaryota</taxon>
        <taxon>Fungi</taxon>
        <taxon>Dikarya</taxon>
        <taxon>Ascomycota</taxon>
        <taxon>Pezizomycotina</taxon>
        <taxon>Sordariomycetes</taxon>
        <taxon>Hypocreomycetidae</taxon>
        <taxon>Hypocreales</taxon>
        <taxon>Nectriaceae</taxon>
        <taxon>Fusarium</taxon>
        <taxon>Fusarium decemcellulare species complex</taxon>
    </lineage>
</organism>
<protein>
    <submittedName>
        <fullName evidence="1">Uncharacterized protein</fullName>
    </submittedName>
</protein>
<accession>A0ACC1SQE9</accession>
<sequence length="233" mass="25623">MTSQSPPPYPASQAPNSADGMLPQYENATAGFDKASGAHSELSTFLLEDSQVRSAQSHQVLYEIDPPFGHPTTQACSITKLAYPTHNQDSIKPARTHLYDFQNTWTSMGGVHLAINGRTSKDQAYQRLVLVQPFGTSTYQVADHFKASQGLLDRIKGKSQIIWEDAKGKQIAIEPNSGPSSPPTLEVTAALDEKELDLLITCWCAKVWQEAGKPPKEPIAWEKGEYRSRVLPS</sequence>
<gene>
    <name evidence="1" type="ORF">NM208_g3113</name>
</gene>
<name>A0ACC1SQE9_9HYPO</name>
<evidence type="ECO:0000313" key="2">
    <source>
        <dbReference type="Proteomes" id="UP001148629"/>
    </source>
</evidence>
<evidence type="ECO:0000313" key="1">
    <source>
        <dbReference type="EMBL" id="KAJ3544342.1"/>
    </source>
</evidence>
<comment type="caution">
    <text evidence="1">The sequence shown here is derived from an EMBL/GenBank/DDBJ whole genome shotgun (WGS) entry which is preliminary data.</text>
</comment>
<dbReference type="EMBL" id="JANRMS010000200">
    <property type="protein sequence ID" value="KAJ3544342.1"/>
    <property type="molecule type" value="Genomic_DNA"/>
</dbReference>
<keyword evidence="2" id="KW-1185">Reference proteome</keyword>
<reference evidence="1" key="1">
    <citation type="submission" date="2022-08" db="EMBL/GenBank/DDBJ databases">
        <title>Genome Sequence of Fusarium decemcellulare.</title>
        <authorList>
            <person name="Buettner E."/>
        </authorList>
    </citation>
    <scope>NUCLEOTIDE SEQUENCE</scope>
    <source>
        <strain evidence="1">Babe19</strain>
    </source>
</reference>
<dbReference type="Proteomes" id="UP001148629">
    <property type="component" value="Unassembled WGS sequence"/>
</dbReference>
<proteinExistence type="predicted"/>